<dbReference type="PANTHER" id="PTHR37316:SF3">
    <property type="entry name" value="TEICHOIC ACID GLYCEROL-PHOSPHATE TRANSFERASE"/>
    <property type="match status" value="1"/>
</dbReference>
<reference evidence="9" key="1">
    <citation type="journal article" date="2019" name="Int. J. Syst. Evol. Microbiol.">
        <title>The Global Catalogue of Microorganisms (GCM) 10K type strain sequencing project: providing services to taxonomists for standard genome sequencing and annotation.</title>
        <authorList>
            <consortium name="The Broad Institute Genomics Platform"/>
            <consortium name="The Broad Institute Genome Sequencing Center for Infectious Disease"/>
            <person name="Wu L."/>
            <person name="Ma J."/>
        </authorList>
    </citation>
    <scope>NUCLEOTIDE SEQUENCE [LARGE SCALE GENOMIC DNA]</scope>
    <source>
        <strain evidence="9">JCM 16950</strain>
    </source>
</reference>
<keyword evidence="5" id="KW-0777">Teichoic acid biosynthesis</keyword>
<comment type="similarity">
    <text evidence="2">Belongs to the CDP-glycerol glycerophosphotransferase family.</text>
</comment>
<evidence type="ECO:0000256" key="1">
    <source>
        <dbReference type="ARBA" id="ARBA00004202"/>
    </source>
</evidence>
<evidence type="ECO:0000256" key="4">
    <source>
        <dbReference type="ARBA" id="ARBA00022679"/>
    </source>
</evidence>
<dbReference type="InterPro" id="IPR001296">
    <property type="entry name" value="Glyco_trans_1"/>
</dbReference>
<dbReference type="Gene3D" id="3.40.50.12580">
    <property type="match status" value="1"/>
</dbReference>
<protein>
    <recommendedName>
        <fullName evidence="7">Glycosyl transferase family 1 domain-containing protein</fullName>
    </recommendedName>
</protein>
<dbReference type="InterPro" id="IPR043149">
    <property type="entry name" value="TagF_N"/>
</dbReference>
<dbReference type="SUPFAM" id="SSF53756">
    <property type="entry name" value="UDP-Glycosyltransferase/glycogen phosphorylase"/>
    <property type="match status" value="2"/>
</dbReference>
<dbReference type="Pfam" id="PF04464">
    <property type="entry name" value="Glyphos_transf"/>
    <property type="match status" value="1"/>
</dbReference>
<comment type="subcellular location">
    <subcellularLocation>
        <location evidence="1">Cell membrane</location>
        <topology evidence="1">Peripheral membrane protein</topology>
    </subcellularLocation>
</comment>
<evidence type="ECO:0000313" key="8">
    <source>
        <dbReference type="EMBL" id="GAA3751777.1"/>
    </source>
</evidence>
<dbReference type="InterPro" id="IPR051612">
    <property type="entry name" value="Teichoic_Acid_Biosynth"/>
</dbReference>
<evidence type="ECO:0000259" key="7">
    <source>
        <dbReference type="Pfam" id="PF00534"/>
    </source>
</evidence>
<feature type="domain" description="Glycosyl transferase family 1" evidence="7">
    <location>
        <begin position="679"/>
        <end position="822"/>
    </location>
</feature>
<dbReference type="InterPro" id="IPR043148">
    <property type="entry name" value="TagF_C"/>
</dbReference>
<gene>
    <name evidence="8" type="ORF">GCM10022240_01150</name>
</gene>
<accession>A0ABP7FZH3</accession>
<organism evidence="8 9">
    <name type="scientific">Microbacterium kribbense</name>
    <dbReference type="NCBI Taxonomy" id="433645"/>
    <lineage>
        <taxon>Bacteria</taxon>
        <taxon>Bacillati</taxon>
        <taxon>Actinomycetota</taxon>
        <taxon>Actinomycetes</taxon>
        <taxon>Micrococcales</taxon>
        <taxon>Microbacteriaceae</taxon>
        <taxon>Microbacterium</taxon>
    </lineage>
</organism>
<name>A0ABP7FZH3_9MICO</name>
<evidence type="ECO:0000256" key="6">
    <source>
        <dbReference type="ARBA" id="ARBA00023136"/>
    </source>
</evidence>
<dbReference type="PANTHER" id="PTHR37316">
    <property type="entry name" value="TEICHOIC ACID GLYCEROL-PHOSPHATE PRIMASE"/>
    <property type="match status" value="1"/>
</dbReference>
<dbReference type="Pfam" id="PF00534">
    <property type="entry name" value="Glycos_transf_1"/>
    <property type="match status" value="1"/>
</dbReference>
<comment type="caution">
    <text evidence="8">The sequence shown here is derived from an EMBL/GenBank/DDBJ whole genome shotgun (WGS) entry which is preliminary data.</text>
</comment>
<dbReference type="Proteomes" id="UP001500540">
    <property type="component" value="Unassembled WGS sequence"/>
</dbReference>
<keyword evidence="6" id="KW-0472">Membrane</keyword>
<evidence type="ECO:0000256" key="5">
    <source>
        <dbReference type="ARBA" id="ARBA00022944"/>
    </source>
</evidence>
<evidence type="ECO:0000256" key="3">
    <source>
        <dbReference type="ARBA" id="ARBA00022475"/>
    </source>
</evidence>
<keyword evidence="3" id="KW-1003">Cell membrane</keyword>
<dbReference type="EMBL" id="BAABAF010000001">
    <property type="protein sequence ID" value="GAA3751777.1"/>
    <property type="molecule type" value="Genomic_DNA"/>
</dbReference>
<dbReference type="InterPro" id="IPR007554">
    <property type="entry name" value="Glycerophosphate_synth"/>
</dbReference>
<evidence type="ECO:0000256" key="2">
    <source>
        <dbReference type="ARBA" id="ARBA00010488"/>
    </source>
</evidence>
<keyword evidence="4" id="KW-0808">Transferase</keyword>
<proteinExistence type="inferred from homology"/>
<dbReference type="CDD" id="cd03811">
    <property type="entry name" value="GT4_GT28_WabH-like"/>
    <property type="match status" value="1"/>
</dbReference>
<dbReference type="Gene3D" id="3.40.50.2000">
    <property type="entry name" value="Glycogen Phosphorylase B"/>
    <property type="match status" value="2"/>
</dbReference>
<evidence type="ECO:0000313" key="9">
    <source>
        <dbReference type="Proteomes" id="UP001500540"/>
    </source>
</evidence>
<keyword evidence="9" id="KW-1185">Reference proteome</keyword>
<dbReference type="Gene3D" id="3.40.50.11820">
    <property type="match status" value="1"/>
</dbReference>
<sequence>MNGTRPPEASPSLLSAPSPRLGAVRLPLPGRLNRYVSRAGRAVRAERIAYTRHLRIQHDVVFYESFAGNGVLDNPEAIFRHLLNRPDFDHLWHVWSIADDAAIAHFDAEFGAHPRVRFVRHGSFAYWRALSTAGFVINNATFPPAFGKRPGQVYLNTWHGTPLKLMGFDIPGGAIGAANTLRNLLSADFVLAANEFMAETMYEDAFRLRNVYQGRIIEEGYPRIDRQRLTDTQAAHVRAELDRAGIAVGDRRIVLFAPTWRGSSFHAPDDNVDALAAQTAAIQARLGDDTVVLLKTHQIVHALAAKRPRLRRILVPNTLPTNVILGASDALITDYSSIFFDYLATGRPIAFFTPDADAYAHGRGTYLPLDQLPGPVTADPAEAGRLMAEMLDGGAPHPRYAEWAARFTPYEDGAVTRRVVDIVFRGAAAGRRVRAVRADGRTRLLFFLGGMRSNGITTSVLNLLDAIDHNRYDVTALMPMFRAENPLQNQALIHPAVRQVFRIGGMNGSKALQLRRRARDRRGLPPAPRDERWHSLLWGSEWARVFGSARFDWVADFSGYSPIWTNLLLHSPYAQRAIWLHSQMASDQQRIIGGKQPMRHSLGLVFSLYHSFDHLVSVSERLTELNRAELAEYAPADRFTTVRNLPNVDRVLTAQREPLPSLLEPGEAVPEWMAQLQQTDHDTRWFVTVGRLSSEKNHARLIRAFAQVHADDPSTRLVIVGTGPLEDALRRQIAAAGLDHVAFLAGQRSNPFAVLAASDCFVLSSKYEGQPMVLLEAALCDLPIVSTVFGSVRDALPGDTIHVVAQSDDALRDGMRAFLHGDVPASTLDAAAYTSEVIAELDTLIATPPAVVVTGPVRTHRWG</sequence>